<evidence type="ECO:0000256" key="3">
    <source>
        <dbReference type="ARBA" id="ARBA00022827"/>
    </source>
</evidence>
<dbReference type="InterPro" id="IPR036318">
    <property type="entry name" value="FAD-bd_PCMH-like_sf"/>
</dbReference>
<dbReference type="PROSITE" id="PS51387">
    <property type="entry name" value="FAD_PCMH"/>
    <property type="match status" value="1"/>
</dbReference>
<proteinExistence type="inferred from homology"/>
<accession>A0ABR4EXR1</accession>
<keyword evidence="8" id="KW-1185">Reference proteome</keyword>
<feature type="chain" id="PRO_5045713673" description="FAD-binding PCMH-type domain-containing protein" evidence="5">
    <location>
        <begin position="20"/>
        <end position="515"/>
    </location>
</feature>
<comment type="caution">
    <text evidence="7">The sequence shown here is derived from an EMBL/GenBank/DDBJ whole genome shotgun (WGS) entry which is preliminary data.</text>
</comment>
<dbReference type="InterPro" id="IPR016166">
    <property type="entry name" value="FAD-bd_PCMH"/>
</dbReference>
<gene>
    <name evidence="7" type="ORF">FJTKL_05740</name>
</gene>
<evidence type="ECO:0000256" key="2">
    <source>
        <dbReference type="ARBA" id="ARBA00022630"/>
    </source>
</evidence>
<dbReference type="PANTHER" id="PTHR42973:SF54">
    <property type="entry name" value="FAD-BINDING PCMH-TYPE DOMAIN-CONTAINING PROTEIN"/>
    <property type="match status" value="1"/>
</dbReference>
<sequence>MGVFRTLILSASAANFVAANVAPRLSDPSQACAVLKQNYPNTTLLPEDEGYTDENEASWSSSAWLSPACVVTPKCANELSSIIKTLVQTSTRFSMRGGGHMPIADAANINSTGVLISSTNLKTLQLSDDKETMSIGPGPRWGDVFEYMDGSNVTIVGGRLAPVGVPGLLLGGGISYYSYNLGLGASNGKIKAYEAVLADGTIATVTADNEYADLHWALGGGGNSFALITRFDLQTFYAPTPLVANAVYGDTNETRDAYIDALVNFANNGDQDTGAAVTPVARWGPNYTAPSYEAILFFNGTTAPTSGPFADFYSGAALKAVNDSSTLQPQTLAENARQLRPAFEVGGPGHGFRQKFRVVPIKATKEAARIVHDNFFNSLAANGLANRAPGFFAGLAFNAVTPTMARQSAGLPQNIPDEAAFWVEQAVSWSDAANDAEIEEWLVSADAAMEEELAKINGTNRYLYLNDADAGQDVFASYGKESVDRLKEIRAKYDPNKVYTELMPGGFKVEASKEV</sequence>
<feature type="domain" description="FAD-binding PCMH-type" evidence="6">
    <location>
        <begin position="63"/>
        <end position="238"/>
    </location>
</feature>
<dbReference type="Proteomes" id="UP001600888">
    <property type="component" value="Unassembled WGS sequence"/>
</dbReference>
<keyword evidence="2" id="KW-0285">Flavoprotein</keyword>
<evidence type="ECO:0000313" key="7">
    <source>
        <dbReference type="EMBL" id="KAL2287233.1"/>
    </source>
</evidence>
<dbReference type="InterPro" id="IPR016169">
    <property type="entry name" value="FAD-bd_PCMH_sub2"/>
</dbReference>
<keyword evidence="4" id="KW-0560">Oxidoreductase</keyword>
<protein>
    <recommendedName>
        <fullName evidence="6">FAD-binding PCMH-type domain-containing protein</fullName>
    </recommendedName>
</protein>
<name>A0ABR4EXR1_9PEZI</name>
<dbReference type="PANTHER" id="PTHR42973">
    <property type="entry name" value="BINDING OXIDOREDUCTASE, PUTATIVE (AFU_ORTHOLOGUE AFUA_1G17690)-RELATED"/>
    <property type="match status" value="1"/>
</dbReference>
<evidence type="ECO:0000256" key="1">
    <source>
        <dbReference type="ARBA" id="ARBA00005466"/>
    </source>
</evidence>
<dbReference type="Gene3D" id="3.30.465.10">
    <property type="match status" value="1"/>
</dbReference>
<keyword evidence="3" id="KW-0274">FAD</keyword>
<evidence type="ECO:0000256" key="5">
    <source>
        <dbReference type="SAM" id="SignalP"/>
    </source>
</evidence>
<dbReference type="EMBL" id="JBAWTH010000020">
    <property type="protein sequence ID" value="KAL2287233.1"/>
    <property type="molecule type" value="Genomic_DNA"/>
</dbReference>
<dbReference type="Pfam" id="PF01565">
    <property type="entry name" value="FAD_binding_4"/>
    <property type="match status" value="1"/>
</dbReference>
<organism evidence="7 8">
    <name type="scientific">Diaporthe vaccinii</name>
    <dbReference type="NCBI Taxonomy" id="105482"/>
    <lineage>
        <taxon>Eukaryota</taxon>
        <taxon>Fungi</taxon>
        <taxon>Dikarya</taxon>
        <taxon>Ascomycota</taxon>
        <taxon>Pezizomycotina</taxon>
        <taxon>Sordariomycetes</taxon>
        <taxon>Sordariomycetidae</taxon>
        <taxon>Diaporthales</taxon>
        <taxon>Diaporthaceae</taxon>
        <taxon>Diaporthe</taxon>
        <taxon>Diaporthe eres species complex</taxon>
    </lineage>
</organism>
<reference evidence="7 8" key="1">
    <citation type="submission" date="2024-03" db="EMBL/GenBank/DDBJ databases">
        <title>A high-quality draft genome sequence of Diaporthe vaccinii, a causative agent of upright dieback and viscid rot disease in cranberry plants.</title>
        <authorList>
            <person name="Sarrasin M."/>
            <person name="Lang B.F."/>
            <person name="Burger G."/>
        </authorList>
    </citation>
    <scope>NUCLEOTIDE SEQUENCE [LARGE SCALE GENOMIC DNA]</scope>
    <source>
        <strain evidence="7 8">IS7</strain>
    </source>
</reference>
<comment type="similarity">
    <text evidence="1">Belongs to the oxygen-dependent FAD-linked oxidoreductase family.</text>
</comment>
<dbReference type="InterPro" id="IPR006094">
    <property type="entry name" value="Oxid_FAD_bind_N"/>
</dbReference>
<evidence type="ECO:0000256" key="4">
    <source>
        <dbReference type="ARBA" id="ARBA00023002"/>
    </source>
</evidence>
<evidence type="ECO:0000259" key="6">
    <source>
        <dbReference type="PROSITE" id="PS51387"/>
    </source>
</evidence>
<dbReference type="InterPro" id="IPR050416">
    <property type="entry name" value="FAD-linked_Oxidoreductase"/>
</dbReference>
<keyword evidence="5" id="KW-0732">Signal</keyword>
<feature type="signal peptide" evidence="5">
    <location>
        <begin position="1"/>
        <end position="19"/>
    </location>
</feature>
<evidence type="ECO:0000313" key="8">
    <source>
        <dbReference type="Proteomes" id="UP001600888"/>
    </source>
</evidence>
<dbReference type="SUPFAM" id="SSF56176">
    <property type="entry name" value="FAD-binding/transporter-associated domain-like"/>
    <property type="match status" value="1"/>
</dbReference>